<keyword evidence="1" id="KW-0812">Transmembrane</keyword>
<sequence>MFLIALTVPLLVVGAAMALLTLASPRISAGCFLSFISLAIALLTLFGVMMMECFPIGGVTCPTDNERRVVLLSIGVETLVANAAMWIAVASKGARSDERGRC</sequence>
<keyword evidence="3" id="KW-1185">Reference proteome</keyword>
<dbReference type="AlphaFoldDB" id="A0A1B1AEJ5"/>
<dbReference type="EMBL" id="CP013244">
    <property type="protein sequence ID" value="ANP44983.1"/>
    <property type="molecule type" value="Genomic_DNA"/>
</dbReference>
<evidence type="ECO:0000313" key="2">
    <source>
        <dbReference type="EMBL" id="ANP44983.1"/>
    </source>
</evidence>
<dbReference type="Proteomes" id="UP000092498">
    <property type="component" value="Chromosome"/>
</dbReference>
<evidence type="ECO:0000313" key="3">
    <source>
        <dbReference type="Proteomes" id="UP000092498"/>
    </source>
</evidence>
<feature type="transmembrane region" description="Helical" evidence="1">
    <location>
        <begin position="69"/>
        <end position="89"/>
    </location>
</feature>
<proteinExistence type="predicted"/>
<keyword evidence="1" id="KW-0472">Membrane</keyword>
<gene>
    <name evidence="2" type="ORF">ATE48_03115</name>
</gene>
<accession>A0A1B1AEJ5</accession>
<organism evidence="2 3">
    <name type="scientific">Candidatus Viadribacter manganicus</name>
    <dbReference type="NCBI Taxonomy" id="1759059"/>
    <lineage>
        <taxon>Bacteria</taxon>
        <taxon>Pseudomonadati</taxon>
        <taxon>Pseudomonadota</taxon>
        <taxon>Alphaproteobacteria</taxon>
        <taxon>Hyphomonadales</taxon>
        <taxon>Hyphomonadaceae</taxon>
        <taxon>Candidatus Viadribacter</taxon>
    </lineage>
</organism>
<name>A0A1B1AEJ5_9PROT</name>
<keyword evidence="1" id="KW-1133">Transmembrane helix</keyword>
<protein>
    <submittedName>
        <fullName evidence="2">Uncharacterized protein</fullName>
    </submittedName>
</protein>
<dbReference type="STRING" id="1759059.ATE48_03115"/>
<evidence type="ECO:0000256" key="1">
    <source>
        <dbReference type="SAM" id="Phobius"/>
    </source>
</evidence>
<reference evidence="2 3" key="1">
    <citation type="submission" date="2015-11" db="EMBL/GenBank/DDBJ databases">
        <title>Whole-Genome Sequence of Candidatus Oderbacter manganicum from the National Park Lower Oder Valley, Germany.</title>
        <authorList>
            <person name="Braun B."/>
            <person name="Liere K."/>
            <person name="Szewzyk U."/>
        </authorList>
    </citation>
    <scope>NUCLEOTIDE SEQUENCE [LARGE SCALE GENOMIC DNA]</scope>
    <source>
        <strain evidence="2 3">OTSz_A_272</strain>
    </source>
</reference>
<feature type="transmembrane region" description="Helical" evidence="1">
    <location>
        <begin position="33"/>
        <end position="57"/>
    </location>
</feature>
<dbReference type="KEGG" id="cbot:ATE48_03115"/>
<dbReference type="InParanoid" id="A0A1B1AEJ5"/>